<protein>
    <submittedName>
        <fullName evidence="1">Uncharacterized protein</fullName>
    </submittedName>
</protein>
<sequence>MATAEQVKLFNARASLEGSREVSPECHCLSSKGFANR</sequence>
<feature type="non-terminal residue" evidence="1">
    <location>
        <position position="37"/>
    </location>
</feature>
<comment type="caution">
    <text evidence="1">The sequence shown here is derived from an EMBL/GenBank/DDBJ whole genome shotgun (WGS) entry which is preliminary data.</text>
</comment>
<accession>A0A392SWL7</accession>
<dbReference type="Proteomes" id="UP000265520">
    <property type="component" value="Unassembled WGS sequence"/>
</dbReference>
<dbReference type="AlphaFoldDB" id="A0A392SWL7"/>
<keyword evidence="2" id="KW-1185">Reference proteome</keyword>
<reference evidence="1 2" key="1">
    <citation type="journal article" date="2018" name="Front. Plant Sci.">
        <title>Red Clover (Trifolium pratense) and Zigzag Clover (T. medium) - A Picture of Genomic Similarities and Differences.</title>
        <authorList>
            <person name="Dluhosova J."/>
            <person name="Istvanek J."/>
            <person name="Nedelnik J."/>
            <person name="Repkova J."/>
        </authorList>
    </citation>
    <scope>NUCLEOTIDE SEQUENCE [LARGE SCALE GENOMIC DNA]</scope>
    <source>
        <strain evidence="2">cv. 10/8</strain>
        <tissue evidence="1">Leaf</tissue>
    </source>
</reference>
<dbReference type="EMBL" id="LXQA010449934">
    <property type="protein sequence ID" value="MCI52614.1"/>
    <property type="molecule type" value="Genomic_DNA"/>
</dbReference>
<proteinExistence type="predicted"/>
<evidence type="ECO:0000313" key="2">
    <source>
        <dbReference type="Proteomes" id="UP000265520"/>
    </source>
</evidence>
<evidence type="ECO:0000313" key="1">
    <source>
        <dbReference type="EMBL" id="MCI52614.1"/>
    </source>
</evidence>
<organism evidence="1 2">
    <name type="scientific">Trifolium medium</name>
    <dbReference type="NCBI Taxonomy" id="97028"/>
    <lineage>
        <taxon>Eukaryota</taxon>
        <taxon>Viridiplantae</taxon>
        <taxon>Streptophyta</taxon>
        <taxon>Embryophyta</taxon>
        <taxon>Tracheophyta</taxon>
        <taxon>Spermatophyta</taxon>
        <taxon>Magnoliopsida</taxon>
        <taxon>eudicotyledons</taxon>
        <taxon>Gunneridae</taxon>
        <taxon>Pentapetalae</taxon>
        <taxon>rosids</taxon>
        <taxon>fabids</taxon>
        <taxon>Fabales</taxon>
        <taxon>Fabaceae</taxon>
        <taxon>Papilionoideae</taxon>
        <taxon>50 kb inversion clade</taxon>
        <taxon>NPAAA clade</taxon>
        <taxon>Hologalegina</taxon>
        <taxon>IRL clade</taxon>
        <taxon>Trifolieae</taxon>
        <taxon>Trifolium</taxon>
    </lineage>
</organism>
<name>A0A392SWL7_9FABA</name>